<proteinExistence type="predicted"/>
<accession>A0A9W9YKN0</accession>
<sequence length="69" mass="7823">MVDRGDFIILHDCGANSLATFSRHCSRQAPSVIGYRVLEDGKVNFEVLKEAETVEDLIIFWKGRKPNKT</sequence>
<keyword evidence="2" id="KW-1185">Reference proteome</keyword>
<dbReference type="EMBL" id="MU827326">
    <property type="protein sequence ID" value="KAJ7356028.1"/>
    <property type="molecule type" value="Genomic_DNA"/>
</dbReference>
<evidence type="ECO:0000313" key="1">
    <source>
        <dbReference type="EMBL" id="KAJ7356028.1"/>
    </source>
</evidence>
<dbReference type="GO" id="GO:0003824">
    <property type="term" value="F:catalytic activity"/>
    <property type="evidence" value="ECO:0007669"/>
    <property type="project" value="InterPro"/>
</dbReference>
<gene>
    <name evidence="1" type="ORF">OS493_027425</name>
</gene>
<dbReference type="InterPro" id="IPR009006">
    <property type="entry name" value="Ala_racemase/Decarboxylase_C"/>
</dbReference>
<name>A0A9W9YKN0_9CNID</name>
<reference evidence="1" key="1">
    <citation type="submission" date="2023-01" db="EMBL/GenBank/DDBJ databases">
        <title>Genome assembly of the deep-sea coral Lophelia pertusa.</title>
        <authorList>
            <person name="Herrera S."/>
            <person name="Cordes E."/>
        </authorList>
    </citation>
    <scope>NUCLEOTIDE SEQUENCE</scope>
    <source>
        <strain evidence="1">USNM1676648</strain>
        <tissue evidence="1">Polyp</tissue>
    </source>
</reference>
<dbReference type="SUPFAM" id="SSF50621">
    <property type="entry name" value="Alanine racemase C-terminal domain-like"/>
    <property type="match status" value="1"/>
</dbReference>
<dbReference type="Gene3D" id="2.40.37.10">
    <property type="entry name" value="Lyase, Ornithine Decarboxylase, Chain A, domain 1"/>
    <property type="match status" value="1"/>
</dbReference>
<comment type="caution">
    <text evidence="1">The sequence shown here is derived from an EMBL/GenBank/DDBJ whole genome shotgun (WGS) entry which is preliminary data.</text>
</comment>
<dbReference type="Proteomes" id="UP001163046">
    <property type="component" value="Unassembled WGS sequence"/>
</dbReference>
<dbReference type="AlphaFoldDB" id="A0A9W9YKN0"/>
<dbReference type="OrthoDB" id="5034579at2759"/>
<evidence type="ECO:0000313" key="2">
    <source>
        <dbReference type="Proteomes" id="UP001163046"/>
    </source>
</evidence>
<protein>
    <submittedName>
        <fullName evidence="1">Uncharacterized protein</fullName>
    </submittedName>
</protein>
<organism evidence="1 2">
    <name type="scientific">Desmophyllum pertusum</name>
    <dbReference type="NCBI Taxonomy" id="174260"/>
    <lineage>
        <taxon>Eukaryota</taxon>
        <taxon>Metazoa</taxon>
        <taxon>Cnidaria</taxon>
        <taxon>Anthozoa</taxon>
        <taxon>Hexacorallia</taxon>
        <taxon>Scleractinia</taxon>
        <taxon>Caryophylliina</taxon>
        <taxon>Caryophylliidae</taxon>
        <taxon>Desmophyllum</taxon>
    </lineage>
</organism>